<organism evidence="1 2">
    <name type="scientific">Algibacter lectus</name>
    <dbReference type="NCBI Taxonomy" id="221126"/>
    <lineage>
        <taxon>Bacteria</taxon>
        <taxon>Pseudomonadati</taxon>
        <taxon>Bacteroidota</taxon>
        <taxon>Flavobacteriia</taxon>
        <taxon>Flavobacteriales</taxon>
        <taxon>Flavobacteriaceae</taxon>
        <taxon>Algibacter</taxon>
    </lineage>
</organism>
<dbReference type="RefSeq" id="WP_052415247.1">
    <property type="nucleotide sequence ID" value="NZ_BBNQ01000003.1"/>
</dbReference>
<name>A0A090W2A9_9FLAO</name>
<proteinExistence type="predicted"/>
<protein>
    <recommendedName>
        <fullName evidence="3">Secreted protein</fullName>
    </recommendedName>
</protein>
<dbReference type="EMBL" id="BBNQ01000003">
    <property type="protein sequence ID" value="GAL61672.1"/>
    <property type="molecule type" value="Genomic_DNA"/>
</dbReference>
<dbReference type="AlphaFoldDB" id="A0A090W2A9"/>
<gene>
    <name evidence="1" type="ORF">JCM19300_1495</name>
</gene>
<evidence type="ECO:0000313" key="1">
    <source>
        <dbReference type="EMBL" id="GAL61672.1"/>
    </source>
</evidence>
<evidence type="ECO:0008006" key="3">
    <source>
        <dbReference type="Google" id="ProtNLM"/>
    </source>
</evidence>
<dbReference type="OrthoDB" id="1148517at2"/>
<sequence length="237" mass="26402">MFPIIIKRRRQTNEVSFFIFIFLVFTISSFAQIDSRNKSTPFPVIESKKDSLKAEIPKPSTPIEAKADPLNGLNAPRVSVDLSIPKRQLSMFPEEEFGNPGELYTKNLDRQAKSVLPDGYGENSGLKEDAFWGDYHTKSLSVQIKYRDHSAIDGDLLRVYVNGDVLRSNVYLGRSFSGFTLKLEEGSNKIEFFAINTGSSGPNTAEYRIVDETGAVIASKVWALEAGVRVTVVVVKD</sequence>
<comment type="caution">
    <text evidence="1">The sequence shown here is derived from an EMBL/GenBank/DDBJ whole genome shotgun (WGS) entry which is preliminary data.</text>
</comment>
<accession>A0A090W2A9</accession>
<reference evidence="1 2" key="1">
    <citation type="journal article" date="2014" name="Genome Announc.">
        <title>Draft Genome Sequences of Marine Flavobacterium Algibacter lectus Strains SS8 and NR4.</title>
        <authorList>
            <person name="Takatani N."/>
            <person name="Nakanishi M."/>
            <person name="Meirelles P."/>
            <person name="Mino S."/>
            <person name="Suda W."/>
            <person name="Oshima K."/>
            <person name="Hattori M."/>
            <person name="Ohkuma M."/>
            <person name="Hosokawa M."/>
            <person name="Miyashita K."/>
            <person name="Thompson F.L."/>
            <person name="Niwa A."/>
            <person name="Sawabe T."/>
            <person name="Sawabe T."/>
        </authorList>
    </citation>
    <scope>NUCLEOTIDE SEQUENCE [LARGE SCALE GENOMIC DNA]</scope>
    <source>
        <strain evidence="1 2">JCM 19300</strain>
    </source>
</reference>
<dbReference type="Proteomes" id="UP000029644">
    <property type="component" value="Unassembled WGS sequence"/>
</dbReference>
<evidence type="ECO:0000313" key="2">
    <source>
        <dbReference type="Proteomes" id="UP000029644"/>
    </source>
</evidence>